<evidence type="ECO:0000313" key="3">
    <source>
        <dbReference type="Proteomes" id="UP000001307"/>
    </source>
</evidence>
<feature type="region of interest" description="Disordered" evidence="1">
    <location>
        <begin position="75"/>
        <end position="124"/>
    </location>
</feature>
<organism evidence="2">
    <name type="scientific">Oikopleura dioica</name>
    <name type="common">Tunicate</name>
    <dbReference type="NCBI Taxonomy" id="34765"/>
    <lineage>
        <taxon>Eukaryota</taxon>
        <taxon>Metazoa</taxon>
        <taxon>Chordata</taxon>
        <taxon>Tunicata</taxon>
        <taxon>Appendicularia</taxon>
        <taxon>Copelata</taxon>
        <taxon>Oikopleuridae</taxon>
        <taxon>Oikopleura</taxon>
    </lineage>
</organism>
<reference evidence="2" key="1">
    <citation type="journal article" date="2010" name="Science">
        <title>Plasticity of animal genome architecture unmasked by rapid evolution of a pelagic tunicate.</title>
        <authorList>
            <person name="Denoeud F."/>
            <person name="Henriet S."/>
            <person name="Mungpakdee S."/>
            <person name="Aury J.M."/>
            <person name="Da Silva C."/>
            <person name="Brinkmann H."/>
            <person name="Mikhaleva J."/>
            <person name="Olsen L.C."/>
            <person name="Jubin C."/>
            <person name="Canestro C."/>
            <person name="Bouquet J.M."/>
            <person name="Danks G."/>
            <person name="Poulain J."/>
            <person name="Campsteijn C."/>
            <person name="Adamski M."/>
            <person name="Cross I."/>
            <person name="Yadetie F."/>
            <person name="Muffato M."/>
            <person name="Louis A."/>
            <person name="Butcher S."/>
            <person name="Tsagkogeorga G."/>
            <person name="Konrad A."/>
            <person name="Singh S."/>
            <person name="Jensen M.F."/>
            <person name="Cong E.H."/>
            <person name="Eikeseth-Otteraa H."/>
            <person name="Noel B."/>
            <person name="Anthouard V."/>
            <person name="Porcel B.M."/>
            <person name="Kachouri-Lafond R."/>
            <person name="Nishino A."/>
            <person name="Ugolini M."/>
            <person name="Chourrout P."/>
            <person name="Nishida H."/>
            <person name="Aasland R."/>
            <person name="Huzurbazar S."/>
            <person name="Westhof E."/>
            <person name="Delsuc F."/>
            <person name="Lehrach H."/>
            <person name="Reinhardt R."/>
            <person name="Weissenbach J."/>
            <person name="Roy S.W."/>
            <person name="Artiguenave F."/>
            <person name="Postlethwait J.H."/>
            <person name="Manak J.R."/>
            <person name="Thompson E.M."/>
            <person name="Jaillon O."/>
            <person name="Du Pasquier L."/>
            <person name="Boudinot P."/>
            <person name="Liberles D.A."/>
            <person name="Volff J.N."/>
            <person name="Philippe H."/>
            <person name="Lenhard B."/>
            <person name="Roest Crollius H."/>
            <person name="Wincker P."/>
            <person name="Chourrout D."/>
        </authorList>
    </citation>
    <scope>NUCLEOTIDE SEQUENCE [LARGE SCALE GENOMIC DNA]</scope>
</reference>
<dbReference type="Proteomes" id="UP000001307">
    <property type="component" value="Unassembled WGS sequence"/>
</dbReference>
<dbReference type="InParanoid" id="E4XTD8"/>
<accession>E4XTD8</accession>
<keyword evidence="3" id="KW-1185">Reference proteome</keyword>
<gene>
    <name evidence="2" type="ORF">GSOID_T00003076001</name>
</gene>
<proteinExistence type="predicted"/>
<name>E4XTD8_OIKDI</name>
<evidence type="ECO:0000256" key="1">
    <source>
        <dbReference type="SAM" id="MobiDB-lite"/>
    </source>
</evidence>
<protein>
    <submittedName>
        <fullName evidence="2">Uncharacterized protein</fullName>
    </submittedName>
</protein>
<sequence>MKARLPSSAGHSMSSREDLIEAIEEETTLPCKFSTFQPKPVSGIHKHSRSNVIIPIKEAEPRLKFKEPLHQRSQSCVPDASRCVRQETDTRVPGVGAEAEPPKTPTTLSRNANSAFSTPVLARV</sequence>
<feature type="compositionally biased region" description="Polar residues" evidence="1">
    <location>
        <begin position="105"/>
        <end position="117"/>
    </location>
</feature>
<dbReference type="AlphaFoldDB" id="E4XTD8"/>
<dbReference type="EMBL" id="FN653153">
    <property type="protein sequence ID" value="CBY13000.1"/>
    <property type="molecule type" value="Genomic_DNA"/>
</dbReference>
<evidence type="ECO:0000313" key="2">
    <source>
        <dbReference type="EMBL" id="CBY13000.1"/>
    </source>
</evidence>